<evidence type="ECO:0000256" key="1">
    <source>
        <dbReference type="ARBA" id="ARBA00004245"/>
    </source>
</evidence>
<evidence type="ECO:0000256" key="2">
    <source>
        <dbReference type="ARBA" id="ARBA00022490"/>
    </source>
</evidence>
<evidence type="ECO:0000313" key="6">
    <source>
        <dbReference type="Proteomes" id="UP000078559"/>
    </source>
</evidence>
<dbReference type="SMR" id="A0A194W8P0"/>
<reference evidence="5" key="1">
    <citation type="submission" date="2014-12" db="EMBL/GenBank/DDBJ databases">
        <title>Genome Sequence of Valsa Canker Pathogens Uncovers a Specific Adaption of Colonization on Woody Bark.</title>
        <authorList>
            <person name="Yin Z."/>
            <person name="Liu H."/>
            <person name="Gao X."/>
            <person name="Li Z."/>
            <person name="Song N."/>
            <person name="Ke X."/>
            <person name="Dai Q."/>
            <person name="Wu Y."/>
            <person name="Sun Y."/>
            <person name="Xu J.-R."/>
            <person name="Kang Z.K."/>
            <person name="Wang L."/>
            <person name="Huang L."/>
        </authorList>
    </citation>
    <scope>NUCLEOTIDE SEQUENCE [LARGE SCALE GENOMIC DNA]</scope>
    <source>
        <strain evidence="5">03-8</strain>
    </source>
</reference>
<feature type="compositionally biased region" description="Gly residues" evidence="4">
    <location>
        <begin position="1177"/>
        <end position="1186"/>
    </location>
</feature>
<organism evidence="5 6">
    <name type="scientific">Cytospora mali</name>
    <name type="common">Apple Valsa canker fungus</name>
    <name type="synonym">Valsa mali</name>
    <dbReference type="NCBI Taxonomy" id="578113"/>
    <lineage>
        <taxon>Eukaryota</taxon>
        <taxon>Fungi</taxon>
        <taxon>Dikarya</taxon>
        <taxon>Ascomycota</taxon>
        <taxon>Pezizomycotina</taxon>
        <taxon>Sordariomycetes</taxon>
        <taxon>Sordariomycetidae</taxon>
        <taxon>Diaporthales</taxon>
        <taxon>Cytosporaceae</taxon>
        <taxon>Cytospora</taxon>
    </lineage>
</organism>
<evidence type="ECO:0000313" key="5">
    <source>
        <dbReference type="EMBL" id="KUI72834.1"/>
    </source>
</evidence>
<keyword evidence="2" id="KW-0963">Cytoplasm</keyword>
<evidence type="ECO:0000256" key="3">
    <source>
        <dbReference type="ARBA" id="ARBA00023212"/>
    </source>
</evidence>
<dbReference type="InterPro" id="IPR052410">
    <property type="entry name" value="DRC5"/>
</dbReference>
<feature type="compositionally biased region" description="Low complexity" evidence="4">
    <location>
        <begin position="304"/>
        <end position="320"/>
    </location>
</feature>
<feature type="region of interest" description="Disordered" evidence="4">
    <location>
        <begin position="982"/>
        <end position="1061"/>
    </location>
</feature>
<evidence type="ECO:0000256" key="4">
    <source>
        <dbReference type="SAM" id="MobiDB-lite"/>
    </source>
</evidence>
<gene>
    <name evidence="5" type="ORF">VM1G_08477</name>
</gene>
<feature type="region of interest" description="Disordered" evidence="4">
    <location>
        <begin position="145"/>
        <end position="165"/>
    </location>
</feature>
<comment type="subcellular location">
    <subcellularLocation>
        <location evidence="1">Cytoplasm</location>
        <location evidence="1">Cytoskeleton</location>
    </subcellularLocation>
</comment>
<feature type="compositionally biased region" description="Pro residues" evidence="4">
    <location>
        <begin position="30"/>
        <end position="39"/>
    </location>
</feature>
<feature type="compositionally biased region" description="Basic and acidic residues" evidence="4">
    <location>
        <begin position="253"/>
        <end position="303"/>
    </location>
</feature>
<accession>A0A194W8P0</accession>
<dbReference type="Proteomes" id="UP000078559">
    <property type="component" value="Chromosome 9"/>
</dbReference>
<dbReference type="PANTHER" id="PTHR24107:SF2">
    <property type="entry name" value="NLR FAMILY CARD DOMAIN CONTAINING 3"/>
    <property type="match status" value="1"/>
</dbReference>
<dbReference type="SMART" id="SM00368">
    <property type="entry name" value="LRR_RI"/>
    <property type="match status" value="5"/>
</dbReference>
<sequence length="1197" mass="130570">MEQVHGIDVSWMTHHGGPKDRTPSARRASIPPPTGPTPPDSTEHSPVTDAHNSHDHTDAAGRTNETQPRSIPPRPGFSRGGPSGEKNSMAHSASPTRRPSWFSNISQKFSGSGGQSPPIQTTNPPTKDAEISVPKITPAKNAVLQHAARHQGEGPYTPAPPRSGQTGILQVFRRLSSSSPGQLRPALKGVNSHGLVERRVLNVDQHRERCPLEELHQAKLRRVAFCVDVEIAPMPKYGGDEHASAKVCTGGNKNDKRKLVEKGEGEALKNPKTVEEQKEHDGLVKVSGEHVPKEPEKEGEQQPKDAAPASNDAEAPADAAGGTKKKEKKKKSEEERKARKEKKRKLAEANGQVPLEIHLDTDTSDPSAPATPKPQAVPTTNPVRIYRRCCQLRETPILKKITEQLLAPSNTTPAGVVEKLDLSDYWMQLADLVTLGDYLAVVPVKEVVLENCGLTDEGLRVILAGLLATRKIDKVAKRRSITVPDGLVEQGGMVERLVLKNNKIGPEGWKHICLFLYMCKSLVSLDVADVSFPKTPQQPATNGHGIHFHHREEKAPVDICTLLAKSIGERLGGSTLELINLSNTGLSPAQLGQLLDGIMLCGVRRLGLAHLGLDVEGLEHIKRYLTSGKCEGLDLGGNDLRDQCENISSVLDVNNGLWALSLAECNLRPASLCKLLPQLSKLSNFRFLDLSHNQDLFNSEPSAVAVLRRYLPKMESVKRIHLSDCALKSDQLIALAEVIPEMKSIAHISFLQNPELTKLAGATTEETQEEASALYASLLAATRISPSLVCVDIDVPTENTGEIVKALAKQIVAYSLRNLERLPFREGEALNEALAHGIKDPEYPDVLQHLVGHDVTQLDDSDGEDLAPDDDYIVGGTGVAKALACCLDNRGDASRRNSGEFVRDLETGVPFPKSKLPAGKAKDVSKHLLLSARKIRHRLEPALAKAKVMSDRSTADRGTYRRLLFLQTTLDGIIKRFEDEFPETKEEADSAVSVSPPDNQLEKSTTRNSLSSAEVEPEHAAGGSDADEDQDHDLDVDVRRPGLSRTNSNMSISSQALNREEGRALRTGHKFRSGWMTSEQYQLLSSAGFEELEKDAHQEWVFNELIDELDDEEINRLREEKGAVKVFEENRQMIVDACRAADPEYWARFVESQEKAKANVKVAQPKCCSSSSSSTSGGSGGGGRVVGGVEDEEAVTD</sequence>
<dbReference type="GO" id="GO:0005856">
    <property type="term" value="C:cytoskeleton"/>
    <property type="evidence" value="ECO:0007669"/>
    <property type="project" value="UniProtKB-SubCell"/>
</dbReference>
<dbReference type="SUPFAM" id="SSF52047">
    <property type="entry name" value="RNI-like"/>
    <property type="match status" value="1"/>
</dbReference>
<proteinExistence type="predicted"/>
<feature type="region of interest" description="Disordered" evidence="4">
    <location>
        <begin position="237"/>
        <end position="382"/>
    </location>
</feature>
<dbReference type="EMBL" id="CM003106">
    <property type="protein sequence ID" value="KUI72834.1"/>
    <property type="molecule type" value="Genomic_DNA"/>
</dbReference>
<feature type="region of interest" description="Disordered" evidence="4">
    <location>
        <begin position="1163"/>
        <end position="1197"/>
    </location>
</feature>
<feature type="compositionally biased region" description="Polar residues" evidence="4">
    <location>
        <begin position="85"/>
        <end position="125"/>
    </location>
</feature>
<feature type="compositionally biased region" description="Polar residues" evidence="4">
    <location>
        <begin position="1044"/>
        <end position="1057"/>
    </location>
</feature>
<name>A0A194W8P0_CYTMA</name>
<dbReference type="AlphaFoldDB" id="A0A194W8P0"/>
<dbReference type="InterPro" id="IPR032675">
    <property type="entry name" value="LRR_dom_sf"/>
</dbReference>
<dbReference type="OrthoDB" id="8436363at2759"/>
<keyword evidence="3" id="KW-0206">Cytoskeleton</keyword>
<dbReference type="Gene3D" id="3.80.10.10">
    <property type="entry name" value="Ribonuclease Inhibitor"/>
    <property type="match status" value="2"/>
</dbReference>
<feature type="region of interest" description="Disordered" evidence="4">
    <location>
        <begin position="1"/>
        <end position="131"/>
    </location>
</feature>
<dbReference type="PANTHER" id="PTHR24107">
    <property type="entry name" value="YNEIN REGULATORY COMPLEX SUBUNIT 5"/>
    <property type="match status" value="1"/>
</dbReference>
<protein>
    <submittedName>
        <fullName evidence="5">MAP protein 1</fullName>
    </submittedName>
</protein>
<keyword evidence="6" id="KW-1185">Reference proteome</keyword>